<dbReference type="GO" id="GO:0016020">
    <property type="term" value="C:membrane"/>
    <property type="evidence" value="ECO:0007669"/>
    <property type="project" value="UniProtKB-SubCell"/>
</dbReference>
<name>A0A9W4P6W0_9EURO</name>
<evidence type="ECO:0000259" key="10">
    <source>
        <dbReference type="Pfam" id="PF01494"/>
    </source>
</evidence>
<keyword evidence="6 9" id="KW-1133">Transmembrane helix</keyword>
<dbReference type="InterPro" id="IPR002938">
    <property type="entry name" value="FAD-bd"/>
</dbReference>
<feature type="transmembrane region" description="Helical" evidence="9">
    <location>
        <begin position="512"/>
        <end position="530"/>
    </location>
</feature>
<dbReference type="Pfam" id="PF01494">
    <property type="entry name" value="FAD_binding_3"/>
    <property type="match status" value="1"/>
</dbReference>
<comment type="similarity">
    <text evidence="2">Belongs to the paxM FAD-dependent monooxygenase family.</text>
</comment>
<dbReference type="EMBL" id="CAJVRC010000882">
    <property type="protein sequence ID" value="CAG8903575.1"/>
    <property type="molecule type" value="Genomic_DNA"/>
</dbReference>
<organism evidence="11 12">
    <name type="scientific">Penicillium egyptiacum</name>
    <dbReference type="NCBI Taxonomy" id="1303716"/>
    <lineage>
        <taxon>Eukaryota</taxon>
        <taxon>Fungi</taxon>
        <taxon>Dikarya</taxon>
        <taxon>Ascomycota</taxon>
        <taxon>Pezizomycotina</taxon>
        <taxon>Eurotiomycetes</taxon>
        <taxon>Eurotiomycetidae</taxon>
        <taxon>Eurotiales</taxon>
        <taxon>Aspergillaceae</taxon>
        <taxon>Penicillium</taxon>
    </lineage>
</organism>
<feature type="transmembrane region" description="Helical" evidence="9">
    <location>
        <begin position="615"/>
        <end position="636"/>
    </location>
</feature>
<dbReference type="PRINTS" id="PR00420">
    <property type="entry name" value="RNGMNOXGNASE"/>
</dbReference>
<dbReference type="InterPro" id="IPR036188">
    <property type="entry name" value="FAD/NAD-bd_sf"/>
</dbReference>
<dbReference type="Proteomes" id="UP001154252">
    <property type="component" value="Unassembled WGS sequence"/>
</dbReference>
<reference evidence="11" key="1">
    <citation type="submission" date="2021-07" db="EMBL/GenBank/DDBJ databases">
        <authorList>
            <person name="Branca A.L. A."/>
        </authorList>
    </citation>
    <scope>NUCLEOTIDE SEQUENCE</scope>
</reference>
<sequence length="823" mass="91396">MEPKPFKVVIVGGSVAGLSLALMLERNGIDFVILEAYGSIAPQVGASFGVLPNGFRILDQLGCYESVVKMAEYPVDKFRFRDSRGQPFWTFDDFNATSIGSHGYPVVFLDRRMLIEVLYEKIQNKAKVITSQRVQSIENGTSSVTVTTTTGQAYTGNIVVGADGIHSKVRQEMWKAAEKIDPTWIDPTEESALPATYACIFGISKGVKGIEKGMLNSVFNKHYSYLVPSGPADLTYWFLVRNMGKTYYGADIPRFTKEEEEALAKEHFDDQITPTLQFSALYKSKIASAYSSLPEYVYKRWHFQRTMTIGDASHKFEPLTGQGGNSAMETAASLTNHLVAALKNCQSGTLSSTEISRVFENVQQQREKRAWGLVKASHARQRLECLETPFLKFMARYVVPHFPKSVVLDKWIDTYSPAVSLDMLPLPHRHREIAYFDERFRAPSSRGVVGILLYAAYFLLAWLGYRQLSTAIRENGTMGLVRQAIQNQSVPLSGGVEAPLRQVYTGLRSVDLILKILVTIFLPAVTNFSTPEQPLQVLYFLASMMPIIAIWTVEGFRPRNKWTLLATPSLWAVLYQLRGIGLIAPLYFASSTYISAGIQYFSPSTRTLPESTARAILLALILGFIVPTIMLFFPLADALKTRQVFIALWQPAPVYVVILTQIFSRVIKSIVSSTPGKTDTAAAESKSNRDIPHLQTLYAVAGCVSACFHVALLLSWAALGTTFITKAFIPSDAFAQVATLADGVFVFFQNDFFLVAAATLLWCLVSVWDLYRLGVSNISWKMALVGLILGSVVIGPGASVAAVWYWREEVMSRTSFRRHGPGL</sequence>
<evidence type="ECO:0000256" key="3">
    <source>
        <dbReference type="ARBA" id="ARBA00022630"/>
    </source>
</evidence>
<feature type="transmembrane region" description="Helical" evidence="9">
    <location>
        <begin position="573"/>
        <end position="594"/>
    </location>
</feature>
<comment type="subcellular location">
    <subcellularLocation>
        <location evidence="1">Membrane</location>
    </subcellularLocation>
</comment>
<keyword evidence="7" id="KW-0560">Oxidoreductase</keyword>
<dbReference type="OrthoDB" id="10029326at2759"/>
<evidence type="ECO:0000256" key="2">
    <source>
        <dbReference type="ARBA" id="ARBA00007992"/>
    </source>
</evidence>
<accession>A0A9W4P6W0</accession>
<gene>
    <name evidence="11" type="ORF">PEGY_LOCUS7391</name>
</gene>
<comment type="caution">
    <text evidence="11">The sequence shown here is derived from an EMBL/GenBank/DDBJ whole genome shotgun (WGS) entry which is preliminary data.</text>
</comment>
<evidence type="ECO:0000256" key="8">
    <source>
        <dbReference type="ARBA" id="ARBA00023136"/>
    </source>
</evidence>
<dbReference type="SUPFAM" id="SSF51905">
    <property type="entry name" value="FAD/NAD(P)-binding domain"/>
    <property type="match status" value="1"/>
</dbReference>
<evidence type="ECO:0000256" key="1">
    <source>
        <dbReference type="ARBA" id="ARBA00004370"/>
    </source>
</evidence>
<evidence type="ECO:0000256" key="5">
    <source>
        <dbReference type="ARBA" id="ARBA00022827"/>
    </source>
</evidence>
<feature type="transmembrane region" description="Helical" evidence="9">
    <location>
        <begin position="648"/>
        <end position="667"/>
    </location>
</feature>
<dbReference type="GO" id="GO:0004497">
    <property type="term" value="F:monooxygenase activity"/>
    <property type="evidence" value="ECO:0007669"/>
    <property type="project" value="InterPro"/>
</dbReference>
<feature type="domain" description="FAD-binding" evidence="10">
    <location>
        <begin position="7"/>
        <end position="352"/>
    </location>
</feature>
<dbReference type="PANTHER" id="PTHR47356">
    <property type="entry name" value="FAD-DEPENDENT MONOOXYGENASE ASQG-RELATED"/>
    <property type="match status" value="1"/>
</dbReference>
<evidence type="ECO:0000313" key="12">
    <source>
        <dbReference type="Proteomes" id="UP001154252"/>
    </source>
</evidence>
<feature type="transmembrane region" description="Helical" evidence="9">
    <location>
        <begin position="447"/>
        <end position="465"/>
    </location>
</feature>
<keyword evidence="12" id="KW-1185">Reference proteome</keyword>
<feature type="transmembrane region" description="Helical" evidence="9">
    <location>
        <begin position="696"/>
        <end position="719"/>
    </location>
</feature>
<evidence type="ECO:0000313" key="11">
    <source>
        <dbReference type="EMBL" id="CAG8903575.1"/>
    </source>
</evidence>
<dbReference type="Gene3D" id="3.50.50.60">
    <property type="entry name" value="FAD/NAD(P)-binding domain"/>
    <property type="match status" value="1"/>
</dbReference>
<keyword evidence="3" id="KW-0285">Flavoprotein</keyword>
<dbReference type="PANTHER" id="PTHR47356:SF2">
    <property type="entry name" value="FAD-BINDING DOMAIN-CONTAINING PROTEIN-RELATED"/>
    <property type="match status" value="1"/>
</dbReference>
<dbReference type="AlphaFoldDB" id="A0A9W4P6W0"/>
<proteinExistence type="inferred from homology"/>
<evidence type="ECO:0000256" key="7">
    <source>
        <dbReference type="ARBA" id="ARBA00023002"/>
    </source>
</evidence>
<protein>
    <recommendedName>
        <fullName evidence="10">FAD-binding domain-containing protein</fullName>
    </recommendedName>
</protein>
<keyword evidence="5" id="KW-0274">FAD</keyword>
<evidence type="ECO:0000256" key="9">
    <source>
        <dbReference type="SAM" id="Phobius"/>
    </source>
</evidence>
<evidence type="ECO:0000256" key="4">
    <source>
        <dbReference type="ARBA" id="ARBA00022692"/>
    </source>
</evidence>
<dbReference type="GO" id="GO:0071949">
    <property type="term" value="F:FAD binding"/>
    <property type="evidence" value="ECO:0007669"/>
    <property type="project" value="InterPro"/>
</dbReference>
<evidence type="ECO:0000256" key="6">
    <source>
        <dbReference type="ARBA" id="ARBA00022989"/>
    </source>
</evidence>
<feature type="transmembrane region" description="Helical" evidence="9">
    <location>
        <begin position="783"/>
        <end position="806"/>
    </location>
</feature>
<feature type="transmembrane region" description="Helical" evidence="9">
    <location>
        <begin position="752"/>
        <end position="771"/>
    </location>
</feature>
<keyword evidence="4 9" id="KW-0812">Transmembrane</keyword>
<feature type="transmembrane region" description="Helical" evidence="9">
    <location>
        <begin position="537"/>
        <end position="553"/>
    </location>
</feature>
<keyword evidence="8 9" id="KW-0472">Membrane</keyword>
<dbReference type="InterPro" id="IPR050562">
    <property type="entry name" value="FAD_mOase_fung"/>
</dbReference>